<name>A0A9Q0S059_9DIPT</name>
<dbReference type="CDD" id="cd00413">
    <property type="entry name" value="Glyco_hydrolase_16"/>
    <property type="match status" value="1"/>
</dbReference>
<dbReference type="Proteomes" id="UP001151699">
    <property type="component" value="Chromosome X"/>
</dbReference>
<dbReference type="SUPFAM" id="SSF49899">
    <property type="entry name" value="Concanavalin A-like lectins/glucanases"/>
    <property type="match status" value="1"/>
</dbReference>
<dbReference type="InterPro" id="IPR013320">
    <property type="entry name" value="ConA-like_dom_sf"/>
</dbReference>
<organism evidence="1 2">
    <name type="scientific">Pseudolycoriella hygida</name>
    <dbReference type="NCBI Taxonomy" id="35572"/>
    <lineage>
        <taxon>Eukaryota</taxon>
        <taxon>Metazoa</taxon>
        <taxon>Ecdysozoa</taxon>
        <taxon>Arthropoda</taxon>
        <taxon>Hexapoda</taxon>
        <taxon>Insecta</taxon>
        <taxon>Pterygota</taxon>
        <taxon>Neoptera</taxon>
        <taxon>Endopterygota</taxon>
        <taxon>Diptera</taxon>
        <taxon>Nematocera</taxon>
        <taxon>Sciaroidea</taxon>
        <taxon>Sciaridae</taxon>
        <taxon>Pseudolycoriella</taxon>
    </lineage>
</organism>
<keyword evidence="2" id="KW-1185">Reference proteome</keyword>
<proteinExistence type="predicted"/>
<dbReference type="EMBL" id="WJQU01000003">
    <property type="protein sequence ID" value="KAJ6638638.1"/>
    <property type="molecule type" value="Genomic_DNA"/>
</dbReference>
<comment type="caution">
    <text evidence="1">The sequence shown here is derived from an EMBL/GenBank/DDBJ whole genome shotgun (WGS) entry which is preliminary data.</text>
</comment>
<evidence type="ECO:0008006" key="3">
    <source>
        <dbReference type="Google" id="ProtNLM"/>
    </source>
</evidence>
<evidence type="ECO:0000313" key="2">
    <source>
        <dbReference type="Proteomes" id="UP001151699"/>
    </source>
</evidence>
<evidence type="ECO:0000313" key="1">
    <source>
        <dbReference type="EMBL" id="KAJ6638638.1"/>
    </source>
</evidence>
<accession>A0A9Q0S059</accession>
<dbReference type="OrthoDB" id="9971178at2759"/>
<protein>
    <recommendedName>
        <fullName evidence="3">GH16 domain-containing protein</fullName>
    </recommendedName>
</protein>
<sequence length="230" mass="26349">MVSFLVLSSYAIKTINWAGYKWVLRDDKQSGPGPNNWSSKNVWVDSSNRLHLKLSYSQVSGWTCAELYSEKKFGFGTYRWFVEGAIDRFDPNTVLGLFTYAGVDSVNEIDIEMALWGQTKPEASNLFYTIYPSTNAVKQVSSGMRMRLQGTYTTHQFVWTRENVKLQSQNGFPNSPQQNVFFKYQTPASFARNVPVLSVPLHMNLWLFQGKPPADGKEVEIIIHDFKYTK</sequence>
<dbReference type="Gene3D" id="2.60.120.200">
    <property type="match status" value="1"/>
</dbReference>
<dbReference type="AlphaFoldDB" id="A0A9Q0S059"/>
<reference evidence="1" key="1">
    <citation type="submission" date="2022-07" db="EMBL/GenBank/DDBJ databases">
        <authorList>
            <person name="Trinca V."/>
            <person name="Uliana J.V.C."/>
            <person name="Torres T.T."/>
            <person name="Ward R.J."/>
            <person name="Monesi N."/>
        </authorList>
    </citation>
    <scope>NUCLEOTIDE SEQUENCE</scope>
    <source>
        <strain evidence="1">HSMRA1968</strain>
        <tissue evidence="1">Whole embryos</tissue>
    </source>
</reference>
<gene>
    <name evidence="1" type="ORF">Bhyg_11375</name>
</gene>